<comment type="caution">
    <text evidence="2">The sequence shown here is derived from an EMBL/GenBank/DDBJ whole genome shotgun (WGS) entry which is preliminary data.</text>
</comment>
<organism evidence="2 3">
    <name type="scientific">Amycolatopsis endophytica</name>
    <dbReference type="NCBI Taxonomy" id="860233"/>
    <lineage>
        <taxon>Bacteria</taxon>
        <taxon>Bacillati</taxon>
        <taxon>Actinomycetota</taxon>
        <taxon>Actinomycetes</taxon>
        <taxon>Pseudonocardiales</taxon>
        <taxon>Pseudonocardiaceae</taxon>
        <taxon>Amycolatopsis</taxon>
    </lineage>
</organism>
<evidence type="ECO:0008006" key="4">
    <source>
        <dbReference type="Google" id="ProtNLM"/>
    </source>
</evidence>
<evidence type="ECO:0000313" key="3">
    <source>
        <dbReference type="Proteomes" id="UP000549616"/>
    </source>
</evidence>
<gene>
    <name evidence="2" type="ORF">HNR02_002614</name>
</gene>
<dbReference type="EMBL" id="JACCFK010000001">
    <property type="protein sequence ID" value="NYI89291.1"/>
    <property type="molecule type" value="Genomic_DNA"/>
</dbReference>
<dbReference type="Proteomes" id="UP000549616">
    <property type="component" value="Unassembled WGS sequence"/>
</dbReference>
<dbReference type="AlphaFoldDB" id="A0A853B3E8"/>
<protein>
    <recommendedName>
        <fullName evidence="4">DUF3558 domain-containing protein</fullName>
    </recommendedName>
</protein>
<feature type="signal peptide" evidence="1">
    <location>
        <begin position="1"/>
        <end position="19"/>
    </location>
</feature>
<keyword evidence="3" id="KW-1185">Reference proteome</keyword>
<reference evidence="2 3" key="1">
    <citation type="submission" date="2020-07" db="EMBL/GenBank/DDBJ databases">
        <title>Sequencing the genomes of 1000 actinobacteria strains.</title>
        <authorList>
            <person name="Klenk H.-P."/>
        </authorList>
    </citation>
    <scope>NUCLEOTIDE SEQUENCE [LARGE SCALE GENOMIC DNA]</scope>
    <source>
        <strain evidence="2 3">DSM 104006</strain>
    </source>
</reference>
<feature type="chain" id="PRO_5039586210" description="DUF3558 domain-containing protein" evidence="1">
    <location>
        <begin position="20"/>
        <end position="201"/>
    </location>
</feature>
<dbReference type="Pfam" id="PF12079">
    <property type="entry name" value="DUF3558"/>
    <property type="match status" value="1"/>
</dbReference>
<evidence type="ECO:0000313" key="2">
    <source>
        <dbReference type="EMBL" id="NYI89291.1"/>
    </source>
</evidence>
<accession>A0A853B3E8</accession>
<dbReference type="RefSeq" id="WP_179773466.1">
    <property type="nucleotide sequence ID" value="NZ_JACCFK010000001.1"/>
</dbReference>
<evidence type="ECO:0000256" key="1">
    <source>
        <dbReference type="SAM" id="SignalP"/>
    </source>
</evidence>
<name>A0A853B3E8_9PSEU</name>
<proteinExistence type="predicted"/>
<keyword evidence="1" id="KW-0732">Signal</keyword>
<dbReference type="InterPro" id="IPR024520">
    <property type="entry name" value="DUF3558"/>
</dbReference>
<dbReference type="PROSITE" id="PS51257">
    <property type="entry name" value="PROKAR_LIPOPROTEIN"/>
    <property type="match status" value="1"/>
</dbReference>
<sequence>MRRRIQAVVVSTIALLGLAACSSGDTKLPGVTSGAPVGSTTSQTSETTEVAPAVHEPLDASQFITTPCKSLTEQQTRDLTITERNEQAGPNDCTWEFGANLEWTVQLFYATVTGGLQNDYNKNSAGFYDHGGYFEPTSVSDYPAVFSNLSDFRASGTCDLNVGIGGDTIFHVTVTGQAGEDNCKAATTVAANVIKTIRTGG</sequence>